<feature type="compositionally biased region" description="Polar residues" evidence="1">
    <location>
        <begin position="217"/>
        <end position="244"/>
    </location>
</feature>
<sequence>MDVVDLYLPLAWSMLRSPLPHTTPEASVFVRQLVHHSQLSAVNLVISLYYLYKLGGAKVDHDPSTHAYLVVVSLILSNKVYDDQCYTLKTWHNIVNNCHTAPVVLDLDLLNAIEHHVLSALDYDLGFHKMPHDYDFWHACYATAAPQVVAKLRGLVVSEPAPPVAVAPAPITPPLLSPLAPMVVPPSVPAKYRCKCGVRYCSVACYKAHDHKEVTTEASVEQPSKSELAASPSQIGSQDQSTTTRADDDEKTQFIQSLPPQIIEMLKSPTLQFHLVTLLEIINRPITDLPGRQMDVAKLKLTALREGGAEANAEVEDFVEAVLDHLQSSS</sequence>
<dbReference type="VEuPathDB" id="FungiDB:DIURU_000356"/>
<dbReference type="OrthoDB" id="244495at2759"/>
<evidence type="ECO:0000313" key="2">
    <source>
        <dbReference type="EMBL" id="KAA8907946.1"/>
    </source>
</evidence>
<dbReference type="InterPro" id="IPR036915">
    <property type="entry name" value="Cyclin-like_sf"/>
</dbReference>
<name>A0A642UYQ6_DIURU</name>
<comment type="caution">
    <text evidence="2">The sequence shown here is derived from an EMBL/GenBank/DDBJ whole genome shotgun (WGS) entry which is preliminary data.</text>
</comment>
<evidence type="ECO:0000256" key="1">
    <source>
        <dbReference type="SAM" id="MobiDB-lite"/>
    </source>
</evidence>
<accession>A0A642UYQ6</accession>
<dbReference type="Gene3D" id="1.10.472.10">
    <property type="entry name" value="Cyclin-like"/>
    <property type="match status" value="1"/>
</dbReference>
<dbReference type="GeneID" id="54779009"/>
<dbReference type="Proteomes" id="UP000449547">
    <property type="component" value="Unassembled WGS sequence"/>
</dbReference>
<gene>
    <name evidence="2" type="ORF">DIURU_000356</name>
</gene>
<feature type="region of interest" description="Disordered" evidence="1">
    <location>
        <begin position="217"/>
        <end position="249"/>
    </location>
</feature>
<dbReference type="CDD" id="cd23024">
    <property type="entry name" value="zf-HIT_ZNHIT2-3"/>
    <property type="match status" value="1"/>
</dbReference>
<evidence type="ECO:0000313" key="3">
    <source>
        <dbReference type="Proteomes" id="UP000449547"/>
    </source>
</evidence>
<dbReference type="Gene3D" id="1.20.1440.260">
    <property type="match status" value="1"/>
</dbReference>
<dbReference type="SUPFAM" id="SSF47954">
    <property type="entry name" value="Cyclin-like"/>
    <property type="match status" value="1"/>
</dbReference>
<dbReference type="RefSeq" id="XP_034014878.1">
    <property type="nucleotide sequence ID" value="XM_034156335.1"/>
</dbReference>
<proteinExistence type="predicted"/>
<protein>
    <submittedName>
        <fullName evidence="2">Uncharacterized protein</fullName>
    </submittedName>
</protein>
<reference evidence="2 3" key="1">
    <citation type="submission" date="2019-07" db="EMBL/GenBank/DDBJ databases">
        <title>Genome assembly of two rare yeast pathogens: Diutina rugosa and Trichomonascus ciferrii.</title>
        <authorList>
            <person name="Mixao V."/>
            <person name="Saus E."/>
            <person name="Hansen A."/>
            <person name="Lass-Flor C."/>
            <person name="Gabaldon T."/>
        </authorList>
    </citation>
    <scope>NUCLEOTIDE SEQUENCE [LARGE SCALE GENOMIC DNA]</scope>
    <source>
        <strain evidence="2 3">CBS 613</strain>
    </source>
</reference>
<dbReference type="EMBL" id="SWFT01000018">
    <property type="protein sequence ID" value="KAA8907946.1"/>
    <property type="molecule type" value="Genomic_DNA"/>
</dbReference>
<keyword evidence="3" id="KW-1185">Reference proteome</keyword>
<dbReference type="CDD" id="cd20557">
    <property type="entry name" value="CYCLIN_ScPCL1-like"/>
    <property type="match status" value="1"/>
</dbReference>
<dbReference type="AlphaFoldDB" id="A0A642UYQ6"/>
<dbReference type="Gene3D" id="3.30.60.190">
    <property type="match status" value="1"/>
</dbReference>
<organism evidence="2 3">
    <name type="scientific">Diutina rugosa</name>
    <name type="common">Yeast</name>
    <name type="synonym">Candida rugosa</name>
    <dbReference type="NCBI Taxonomy" id="5481"/>
    <lineage>
        <taxon>Eukaryota</taxon>
        <taxon>Fungi</taxon>
        <taxon>Dikarya</taxon>
        <taxon>Ascomycota</taxon>
        <taxon>Saccharomycotina</taxon>
        <taxon>Pichiomycetes</taxon>
        <taxon>Debaryomycetaceae</taxon>
        <taxon>Diutina</taxon>
    </lineage>
</organism>